<dbReference type="PANTHER" id="PTHR43768:SF3">
    <property type="entry name" value="TREHALOSE 6-PHOSPHATE PHOSPHATASE"/>
    <property type="match status" value="1"/>
</dbReference>
<evidence type="ECO:0000256" key="1">
    <source>
        <dbReference type="ARBA" id="ARBA00005199"/>
    </source>
</evidence>
<protein>
    <recommendedName>
        <fullName evidence="4">Trehalose 6-phosphate phosphatase</fullName>
        <ecNumber evidence="4">3.1.3.12</ecNumber>
    </recommendedName>
</protein>
<gene>
    <name evidence="5" type="primary">otsB</name>
    <name evidence="5" type="ORF">LZA78_06960</name>
</gene>
<name>A0ABS8YU44_9RHOB</name>
<dbReference type="PANTHER" id="PTHR43768">
    <property type="entry name" value="TREHALOSE 6-PHOSPHATE PHOSPHATASE"/>
    <property type="match status" value="1"/>
</dbReference>
<comment type="catalytic activity">
    <reaction evidence="4">
        <text>alpha,alpha-trehalose 6-phosphate + H2O = alpha,alpha-trehalose + phosphate</text>
        <dbReference type="Rhea" id="RHEA:23420"/>
        <dbReference type="ChEBI" id="CHEBI:15377"/>
        <dbReference type="ChEBI" id="CHEBI:16551"/>
        <dbReference type="ChEBI" id="CHEBI:43474"/>
        <dbReference type="ChEBI" id="CHEBI:58429"/>
        <dbReference type="EC" id="3.1.3.12"/>
    </reaction>
</comment>
<comment type="pathway">
    <text evidence="1 4">Glycan biosynthesis; trehalose biosynthesis.</text>
</comment>
<dbReference type="CDD" id="cd01627">
    <property type="entry name" value="HAD_TPP"/>
    <property type="match status" value="1"/>
</dbReference>
<dbReference type="SUPFAM" id="SSF56784">
    <property type="entry name" value="HAD-like"/>
    <property type="match status" value="1"/>
</dbReference>
<proteinExistence type="inferred from homology"/>
<dbReference type="InterPro" id="IPR044651">
    <property type="entry name" value="OTSB-like"/>
</dbReference>
<keyword evidence="3 4" id="KW-0378">Hydrolase</keyword>
<dbReference type="Pfam" id="PF02358">
    <property type="entry name" value="Trehalose_PPase"/>
    <property type="match status" value="1"/>
</dbReference>
<evidence type="ECO:0000256" key="2">
    <source>
        <dbReference type="ARBA" id="ARBA00008770"/>
    </source>
</evidence>
<comment type="cofactor">
    <cofactor evidence="4">
        <name>Mg(2+)</name>
        <dbReference type="ChEBI" id="CHEBI:18420"/>
    </cofactor>
</comment>
<evidence type="ECO:0000313" key="5">
    <source>
        <dbReference type="EMBL" id="MCE5973213.1"/>
    </source>
</evidence>
<evidence type="ECO:0000313" key="6">
    <source>
        <dbReference type="Proteomes" id="UP001521181"/>
    </source>
</evidence>
<dbReference type="InterPro" id="IPR006379">
    <property type="entry name" value="HAD-SF_hydro_IIB"/>
</dbReference>
<sequence length="248" mass="26376">MSSYPNRSDRTAPPLLDPARHALFLDFDGTLVEIAPRPDAIVVPPDLPATLSAISEACGGALAIVSGRSLPELAQFLAGFDGLLVGSHGAEARGMAPPLERAPEGLGRLQADLASYAASRGLLYEHKTHGAALHYRHAPEAAETVEAFARAVLETLPGFAMQPAKMAIELRPEGVSKDRALDSLWRLPQFAGRLPVYLGDDRTDEPALDWAARMGGFGIKVGEGDSVAHYRLPDPAGVRTWLGAGQEE</sequence>
<evidence type="ECO:0000256" key="3">
    <source>
        <dbReference type="ARBA" id="ARBA00022801"/>
    </source>
</evidence>
<organism evidence="5 6">
    <name type="scientific">Rhodobacter flavimaris</name>
    <dbReference type="NCBI Taxonomy" id="2907145"/>
    <lineage>
        <taxon>Bacteria</taxon>
        <taxon>Pseudomonadati</taxon>
        <taxon>Pseudomonadota</taxon>
        <taxon>Alphaproteobacteria</taxon>
        <taxon>Rhodobacterales</taxon>
        <taxon>Rhodobacter group</taxon>
        <taxon>Rhodobacter</taxon>
    </lineage>
</organism>
<dbReference type="Proteomes" id="UP001521181">
    <property type="component" value="Unassembled WGS sequence"/>
</dbReference>
<dbReference type="NCBIfam" id="TIGR01484">
    <property type="entry name" value="HAD-SF-IIB"/>
    <property type="match status" value="1"/>
</dbReference>
<keyword evidence="4" id="KW-0460">Magnesium</keyword>
<comment type="function">
    <text evidence="4">Removes the phosphate from trehalose 6-phosphate to produce free trehalose.</text>
</comment>
<dbReference type="GO" id="GO:0004805">
    <property type="term" value="F:trehalose-phosphatase activity"/>
    <property type="evidence" value="ECO:0007669"/>
    <property type="project" value="UniProtKB-EC"/>
</dbReference>
<dbReference type="EMBL" id="JAJUOS010000004">
    <property type="protein sequence ID" value="MCE5973213.1"/>
    <property type="molecule type" value="Genomic_DNA"/>
</dbReference>
<dbReference type="InterPro" id="IPR036412">
    <property type="entry name" value="HAD-like_sf"/>
</dbReference>
<dbReference type="InterPro" id="IPR023214">
    <property type="entry name" value="HAD_sf"/>
</dbReference>
<reference evidence="5 6" key="1">
    <citation type="submission" date="2021-12" db="EMBL/GenBank/DDBJ databases">
        <title>Sinirhodobacter sp. WL0062 is a bacterium isolated from seawater.</title>
        <authorList>
            <person name="Wang L."/>
            <person name="He W."/>
            <person name="Zhang D.-F."/>
        </authorList>
    </citation>
    <scope>NUCLEOTIDE SEQUENCE [LARGE SCALE GENOMIC DNA]</scope>
    <source>
        <strain evidence="5 6">WL0062</strain>
    </source>
</reference>
<dbReference type="NCBIfam" id="TIGR00685">
    <property type="entry name" value="T6PP"/>
    <property type="match status" value="1"/>
</dbReference>
<comment type="similarity">
    <text evidence="2 4">Belongs to the trehalose phosphatase family.</text>
</comment>
<evidence type="ECO:0000256" key="4">
    <source>
        <dbReference type="RuleBase" id="RU361117"/>
    </source>
</evidence>
<accession>A0ABS8YU44</accession>
<dbReference type="Gene3D" id="3.30.70.1020">
    <property type="entry name" value="Trehalose-6-phosphate phosphatase related protein, domain 2"/>
    <property type="match status" value="1"/>
</dbReference>
<dbReference type="RefSeq" id="WP_233676217.1">
    <property type="nucleotide sequence ID" value="NZ_JAJUOS010000004.1"/>
</dbReference>
<comment type="caution">
    <text evidence="5">The sequence shown here is derived from an EMBL/GenBank/DDBJ whole genome shotgun (WGS) entry which is preliminary data.</text>
</comment>
<dbReference type="Gene3D" id="3.40.50.1000">
    <property type="entry name" value="HAD superfamily/HAD-like"/>
    <property type="match status" value="1"/>
</dbReference>
<dbReference type="InterPro" id="IPR003337">
    <property type="entry name" value="Trehalose_PPase"/>
</dbReference>
<dbReference type="EC" id="3.1.3.12" evidence="4"/>
<keyword evidence="6" id="KW-1185">Reference proteome</keyword>
<keyword evidence="4" id="KW-0479">Metal-binding</keyword>